<reference evidence="1 2" key="1">
    <citation type="journal article" date="2023" name="Science">
        <title>Complex scaffold remodeling in plant triterpene biosynthesis.</title>
        <authorList>
            <person name="De La Pena R."/>
            <person name="Hodgson H."/>
            <person name="Liu J.C."/>
            <person name="Stephenson M.J."/>
            <person name="Martin A.C."/>
            <person name="Owen C."/>
            <person name="Harkess A."/>
            <person name="Leebens-Mack J."/>
            <person name="Jimenez L.E."/>
            <person name="Osbourn A."/>
            <person name="Sattely E.S."/>
        </authorList>
    </citation>
    <scope>NUCLEOTIDE SEQUENCE [LARGE SCALE GENOMIC DNA]</scope>
    <source>
        <strain evidence="2">cv. JPN11</strain>
        <tissue evidence="1">Leaf</tissue>
    </source>
</reference>
<dbReference type="Proteomes" id="UP001164539">
    <property type="component" value="Chromosome 1"/>
</dbReference>
<protein>
    <submittedName>
        <fullName evidence="1">Alkylated DNA repair protein alkB-like 8</fullName>
    </submittedName>
</protein>
<accession>A0ACC1YV75</accession>
<keyword evidence="2" id="KW-1185">Reference proteome</keyword>
<evidence type="ECO:0000313" key="2">
    <source>
        <dbReference type="Proteomes" id="UP001164539"/>
    </source>
</evidence>
<dbReference type="EMBL" id="CM051394">
    <property type="protein sequence ID" value="KAJ4727656.1"/>
    <property type="molecule type" value="Genomic_DNA"/>
</dbReference>
<sequence>MNDEKTLLKEVFGESSDSDSDTEQRQQQHQLDEEDGDHSNVSQNPSWQRIKEIGGLCLCRDFLSPQQQSYLLSAIQSEGWFTDASHNQAMRFGDLPMWATKLSDSIREAVLLGDHDLANNDGDQEFFLLPSDLLWREPLFNQLIVNIYQPGEGICAHVDLMRFEDGIAIVSLESSCVMHFTRVKEAFATGKEGTNDSPAIKIPIYLTPGSLVLMSGEARYLWKHEINRKPGFQMWEGKELNQSRRSSVTLRRLCHIE</sequence>
<proteinExistence type="predicted"/>
<name>A0ACC1YV75_MELAZ</name>
<comment type="caution">
    <text evidence="1">The sequence shown here is derived from an EMBL/GenBank/DDBJ whole genome shotgun (WGS) entry which is preliminary data.</text>
</comment>
<organism evidence="1 2">
    <name type="scientific">Melia azedarach</name>
    <name type="common">Chinaberry tree</name>
    <dbReference type="NCBI Taxonomy" id="155640"/>
    <lineage>
        <taxon>Eukaryota</taxon>
        <taxon>Viridiplantae</taxon>
        <taxon>Streptophyta</taxon>
        <taxon>Embryophyta</taxon>
        <taxon>Tracheophyta</taxon>
        <taxon>Spermatophyta</taxon>
        <taxon>Magnoliopsida</taxon>
        <taxon>eudicotyledons</taxon>
        <taxon>Gunneridae</taxon>
        <taxon>Pentapetalae</taxon>
        <taxon>rosids</taxon>
        <taxon>malvids</taxon>
        <taxon>Sapindales</taxon>
        <taxon>Meliaceae</taxon>
        <taxon>Melia</taxon>
    </lineage>
</organism>
<gene>
    <name evidence="1" type="ORF">OWV82_000722</name>
</gene>
<evidence type="ECO:0000313" key="1">
    <source>
        <dbReference type="EMBL" id="KAJ4727656.1"/>
    </source>
</evidence>